<dbReference type="SUPFAM" id="SSF54277">
    <property type="entry name" value="CAD &amp; PB1 domains"/>
    <property type="match status" value="1"/>
</dbReference>
<protein>
    <recommendedName>
        <fullName evidence="1">PB1 domain-containing protein</fullName>
    </recommendedName>
</protein>
<sequence>MTRTLISSTNATKSIKFLYSYGGKILPRPTDGKLRYVGGLTRVLSVDRSITYSELMVKFGELCGSSMTLKCKLPNEDLDVLVTIATDEDLANVIDEYDRFSLSTQKDMKITAVLFPIKSLKKISPVSSVDDLCSSGSSLDSSATTTSPTYVSARFCSAPPYVATAPCRCGGRNSSNYSQAFRFPFAVQKESGEAMPMHHHHLYRCYERKSPRQAYGVPQWNHCRVSLASVVVFGRYRYAISRSVVQISTRLNWNTVERGPNKKGYSLRIPFFSLALIWTKVRRFRRKITFVAPPPPLNVEKA</sequence>
<evidence type="ECO:0000259" key="1">
    <source>
        <dbReference type="SMART" id="SM00666"/>
    </source>
</evidence>
<keyword evidence="3" id="KW-1185">Reference proteome</keyword>
<comment type="caution">
    <text evidence="2">The sequence shown here is derived from an EMBL/GenBank/DDBJ whole genome shotgun (WGS) entry which is preliminary data.</text>
</comment>
<dbReference type="CDD" id="cd06410">
    <property type="entry name" value="PB1_UP2"/>
    <property type="match status" value="1"/>
</dbReference>
<dbReference type="AlphaFoldDB" id="A0A4S4F310"/>
<dbReference type="PANTHER" id="PTHR31066:SF74">
    <property type="entry name" value="PB1 DOMAIN-CONTAINING PROTEIN"/>
    <property type="match status" value="1"/>
</dbReference>
<dbReference type="EMBL" id="SDRB02000303">
    <property type="protein sequence ID" value="THG23454.1"/>
    <property type="molecule type" value="Genomic_DNA"/>
</dbReference>
<reference evidence="2 3" key="1">
    <citation type="journal article" date="2018" name="Proc. Natl. Acad. Sci. U.S.A.">
        <title>Draft genome sequence of Camellia sinensis var. sinensis provides insights into the evolution of the tea genome and tea quality.</title>
        <authorList>
            <person name="Wei C."/>
            <person name="Yang H."/>
            <person name="Wang S."/>
            <person name="Zhao J."/>
            <person name="Liu C."/>
            <person name="Gao L."/>
            <person name="Xia E."/>
            <person name="Lu Y."/>
            <person name="Tai Y."/>
            <person name="She G."/>
            <person name="Sun J."/>
            <person name="Cao H."/>
            <person name="Tong W."/>
            <person name="Gao Q."/>
            <person name="Li Y."/>
            <person name="Deng W."/>
            <person name="Jiang X."/>
            <person name="Wang W."/>
            <person name="Chen Q."/>
            <person name="Zhang S."/>
            <person name="Li H."/>
            <person name="Wu J."/>
            <person name="Wang P."/>
            <person name="Li P."/>
            <person name="Shi C."/>
            <person name="Zheng F."/>
            <person name="Jian J."/>
            <person name="Huang B."/>
            <person name="Shan D."/>
            <person name="Shi M."/>
            <person name="Fang C."/>
            <person name="Yue Y."/>
            <person name="Li F."/>
            <person name="Li D."/>
            <person name="Wei S."/>
            <person name="Han B."/>
            <person name="Jiang C."/>
            <person name="Yin Y."/>
            <person name="Xia T."/>
            <person name="Zhang Z."/>
            <person name="Bennetzen J.L."/>
            <person name="Zhao S."/>
            <person name="Wan X."/>
        </authorList>
    </citation>
    <scope>NUCLEOTIDE SEQUENCE [LARGE SCALE GENOMIC DNA]</scope>
    <source>
        <strain evidence="3">cv. Shuchazao</strain>
        <tissue evidence="2">Leaf</tissue>
    </source>
</reference>
<evidence type="ECO:0000313" key="2">
    <source>
        <dbReference type="EMBL" id="THG23454.1"/>
    </source>
</evidence>
<dbReference type="InterPro" id="IPR000270">
    <property type="entry name" value="PB1_dom"/>
</dbReference>
<dbReference type="Gene3D" id="3.10.20.90">
    <property type="entry name" value="Phosphatidylinositol 3-kinase Catalytic Subunit, Chain A, domain 1"/>
    <property type="match status" value="1"/>
</dbReference>
<dbReference type="PANTHER" id="PTHR31066">
    <property type="entry name" value="OS05G0427100 PROTEIN-RELATED"/>
    <property type="match status" value="1"/>
</dbReference>
<gene>
    <name evidence="2" type="ORF">TEA_020359</name>
</gene>
<organism evidence="2 3">
    <name type="scientific">Camellia sinensis var. sinensis</name>
    <name type="common">China tea</name>
    <dbReference type="NCBI Taxonomy" id="542762"/>
    <lineage>
        <taxon>Eukaryota</taxon>
        <taxon>Viridiplantae</taxon>
        <taxon>Streptophyta</taxon>
        <taxon>Embryophyta</taxon>
        <taxon>Tracheophyta</taxon>
        <taxon>Spermatophyta</taxon>
        <taxon>Magnoliopsida</taxon>
        <taxon>eudicotyledons</taxon>
        <taxon>Gunneridae</taxon>
        <taxon>Pentapetalae</taxon>
        <taxon>asterids</taxon>
        <taxon>Ericales</taxon>
        <taxon>Theaceae</taxon>
        <taxon>Camellia</taxon>
    </lineage>
</organism>
<dbReference type="SMART" id="SM00666">
    <property type="entry name" value="PB1"/>
    <property type="match status" value="1"/>
</dbReference>
<dbReference type="Pfam" id="PF00564">
    <property type="entry name" value="PB1"/>
    <property type="match status" value="1"/>
</dbReference>
<dbReference type="InterPro" id="IPR053198">
    <property type="entry name" value="Gynoecium_Dev_Regulator"/>
</dbReference>
<name>A0A4S4F310_CAMSN</name>
<accession>A0A4S4F310</accession>
<feature type="domain" description="PB1" evidence="1">
    <location>
        <begin position="29"/>
        <end position="115"/>
    </location>
</feature>
<dbReference type="Proteomes" id="UP000306102">
    <property type="component" value="Unassembled WGS sequence"/>
</dbReference>
<proteinExistence type="predicted"/>
<evidence type="ECO:0000313" key="3">
    <source>
        <dbReference type="Proteomes" id="UP000306102"/>
    </source>
</evidence>